<dbReference type="Pfam" id="PF13561">
    <property type="entry name" value="adh_short_C2"/>
    <property type="match status" value="1"/>
</dbReference>
<dbReference type="GO" id="GO:0006633">
    <property type="term" value="P:fatty acid biosynthetic process"/>
    <property type="evidence" value="ECO:0007669"/>
    <property type="project" value="TreeGrafter"/>
</dbReference>
<dbReference type="InterPro" id="IPR002347">
    <property type="entry name" value="SDR_fam"/>
</dbReference>
<accession>A0A1I7SR33</accession>
<evidence type="ECO:0000313" key="6">
    <source>
        <dbReference type="Proteomes" id="UP000095284"/>
    </source>
</evidence>
<comment type="pathway">
    <text evidence="1">Lipid metabolism; fatty acid biosynthesis.</text>
</comment>
<dbReference type="AlphaFoldDB" id="A0A1I7SR33"/>
<dbReference type="PANTHER" id="PTHR42760:SF83">
    <property type="entry name" value="(3R)-3-HYDROXYACYL-COA DEHYDROGENASE"/>
    <property type="match status" value="1"/>
</dbReference>
<evidence type="ECO:0000256" key="2">
    <source>
        <dbReference type="ARBA" id="ARBA00006484"/>
    </source>
</evidence>
<evidence type="ECO:0000259" key="4">
    <source>
        <dbReference type="SMART" id="SM00822"/>
    </source>
</evidence>
<dbReference type="FunFam" id="3.40.50.720:FF:000084">
    <property type="entry name" value="Short-chain dehydrogenase reductase"/>
    <property type="match status" value="1"/>
</dbReference>
<dbReference type="PRINTS" id="PR00080">
    <property type="entry name" value="SDRFAMILY"/>
</dbReference>
<dbReference type="OrthoDB" id="294295at2759"/>
<dbReference type="InterPro" id="IPR036291">
    <property type="entry name" value="NAD(P)-bd_dom_sf"/>
</dbReference>
<protein>
    <submittedName>
        <fullName evidence="5">(pine wood nematode) hypothetical protein</fullName>
    </submittedName>
</protein>
<reference evidence="8" key="1">
    <citation type="submission" date="2016-11" db="UniProtKB">
        <authorList>
            <consortium name="WormBaseParasite"/>
        </authorList>
    </citation>
    <scope>IDENTIFICATION</scope>
</reference>
<keyword evidence="7" id="KW-1185">Reference proteome</keyword>
<evidence type="ECO:0000313" key="8">
    <source>
        <dbReference type="WBParaSite" id="BXY_1549700.1"/>
    </source>
</evidence>
<dbReference type="GO" id="GO:0048038">
    <property type="term" value="F:quinone binding"/>
    <property type="evidence" value="ECO:0007669"/>
    <property type="project" value="TreeGrafter"/>
</dbReference>
<dbReference type="WBParaSite" id="BXY_1549700.1">
    <property type="protein sequence ID" value="BXY_1549700.1"/>
    <property type="gene ID" value="BXY_1549700"/>
</dbReference>
<evidence type="ECO:0000256" key="1">
    <source>
        <dbReference type="ARBA" id="ARBA00005194"/>
    </source>
</evidence>
<dbReference type="InterPro" id="IPR057326">
    <property type="entry name" value="KR_dom"/>
</dbReference>
<gene>
    <name evidence="5" type="ORF">BXYJ_LOCUS7532</name>
</gene>
<dbReference type="InterPro" id="IPR020904">
    <property type="entry name" value="Sc_DH/Rdtase_CS"/>
</dbReference>
<keyword evidence="3" id="KW-0560">Oxidoreductase</keyword>
<dbReference type="PRINTS" id="PR00081">
    <property type="entry name" value="GDHRDH"/>
</dbReference>
<dbReference type="EMBL" id="CAJFDI010000003">
    <property type="protein sequence ID" value="CAD5222564.1"/>
    <property type="molecule type" value="Genomic_DNA"/>
</dbReference>
<dbReference type="PROSITE" id="PS00061">
    <property type="entry name" value="ADH_SHORT"/>
    <property type="match status" value="1"/>
</dbReference>
<feature type="domain" description="Ketoreductase" evidence="4">
    <location>
        <begin position="9"/>
        <end position="196"/>
    </location>
</feature>
<dbReference type="eggNOG" id="KOG1200">
    <property type="taxonomic scope" value="Eukaryota"/>
</dbReference>
<dbReference type="SMART" id="SM00822">
    <property type="entry name" value="PKS_KR"/>
    <property type="match status" value="1"/>
</dbReference>
<dbReference type="GO" id="GO:0016616">
    <property type="term" value="F:oxidoreductase activity, acting on the CH-OH group of donors, NAD or NADP as acceptor"/>
    <property type="evidence" value="ECO:0007669"/>
    <property type="project" value="TreeGrafter"/>
</dbReference>
<name>A0A1I7SR33_BURXY</name>
<reference evidence="5" key="2">
    <citation type="submission" date="2020-09" db="EMBL/GenBank/DDBJ databases">
        <authorList>
            <person name="Kikuchi T."/>
        </authorList>
    </citation>
    <scope>NUCLEOTIDE SEQUENCE</scope>
    <source>
        <strain evidence="5">Ka4C1</strain>
    </source>
</reference>
<dbReference type="Gene3D" id="3.40.50.720">
    <property type="entry name" value="NAD(P)-binding Rossmann-like Domain"/>
    <property type="match status" value="1"/>
</dbReference>
<dbReference type="PANTHER" id="PTHR42760">
    <property type="entry name" value="SHORT-CHAIN DEHYDROGENASES/REDUCTASES FAMILY MEMBER"/>
    <property type="match status" value="1"/>
</dbReference>
<organism evidence="6 8">
    <name type="scientific">Bursaphelenchus xylophilus</name>
    <name type="common">Pinewood nematode worm</name>
    <name type="synonym">Aphelenchoides xylophilus</name>
    <dbReference type="NCBI Taxonomy" id="6326"/>
    <lineage>
        <taxon>Eukaryota</taxon>
        <taxon>Metazoa</taxon>
        <taxon>Ecdysozoa</taxon>
        <taxon>Nematoda</taxon>
        <taxon>Chromadorea</taxon>
        <taxon>Rhabditida</taxon>
        <taxon>Tylenchina</taxon>
        <taxon>Tylenchomorpha</taxon>
        <taxon>Aphelenchoidea</taxon>
        <taxon>Aphelenchoididae</taxon>
        <taxon>Bursaphelenchus</taxon>
    </lineage>
</organism>
<evidence type="ECO:0000313" key="5">
    <source>
        <dbReference type="EMBL" id="CAD5222564.1"/>
    </source>
</evidence>
<dbReference type="Proteomes" id="UP000659654">
    <property type="component" value="Unassembled WGS sequence"/>
</dbReference>
<dbReference type="Proteomes" id="UP000582659">
    <property type="component" value="Unassembled WGS sequence"/>
</dbReference>
<dbReference type="SMR" id="A0A1I7SR33"/>
<proteinExistence type="inferred from homology"/>
<comment type="similarity">
    <text evidence="2">Belongs to the short-chain dehydrogenases/reductases (SDR) family.</text>
</comment>
<sequence>MTSFGLEGKLALVTGSAQGIGAATARKFAEHGANVILVDLNENVVKKTAEGIQKDFPNQKIVAEVCDVTQKKEVDALVARIEKQFPKSIDALVNNAAICKFTPYLEIKEEEWDKIIATNLKSVHLVTQAFAKQAVAQKRPLAVVNLSSITTNAGMVELAHYVATKDGINGLTKVLAKELGPYNIRVNAVKPGWVETPMTAHLDDAARAEIARGTPLGRMAKPEDIANVIVFFASDLASFCTASFVDVNGGVTL</sequence>
<dbReference type="EMBL" id="CAJFCV020000003">
    <property type="protein sequence ID" value="CAG9110768.1"/>
    <property type="molecule type" value="Genomic_DNA"/>
</dbReference>
<dbReference type="Proteomes" id="UP000095284">
    <property type="component" value="Unplaced"/>
</dbReference>
<dbReference type="SUPFAM" id="SSF51735">
    <property type="entry name" value="NAD(P)-binding Rossmann-fold domains"/>
    <property type="match status" value="1"/>
</dbReference>
<evidence type="ECO:0000313" key="7">
    <source>
        <dbReference type="Proteomes" id="UP000659654"/>
    </source>
</evidence>
<evidence type="ECO:0000256" key="3">
    <source>
        <dbReference type="ARBA" id="ARBA00023002"/>
    </source>
</evidence>